<evidence type="ECO:0000256" key="18">
    <source>
        <dbReference type="ARBA" id="ARBA00023289"/>
    </source>
</evidence>
<proteinExistence type="predicted"/>
<keyword evidence="13" id="KW-0333">Golgi apparatus</keyword>
<evidence type="ECO:0000313" key="23">
    <source>
        <dbReference type="Ensembl" id="ENSAMXP00005000095.1"/>
    </source>
</evidence>
<keyword evidence="6" id="KW-0963">Cytoplasm</keyword>
<dbReference type="PANTHER" id="PTHR22872">
    <property type="entry name" value="BTK-BINDING PROTEIN-RELATED"/>
    <property type="match status" value="1"/>
</dbReference>
<keyword evidence="8" id="KW-0716">Sensory transduction</keyword>
<dbReference type="GO" id="GO:0005929">
    <property type="term" value="C:cilium"/>
    <property type="evidence" value="ECO:0007669"/>
    <property type="project" value="UniProtKB-ARBA"/>
</dbReference>
<evidence type="ECO:0000256" key="21">
    <source>
        <dbReference type="PROSITE-ProRule" id="PRU00235"/>
    </source>
</evidence>
<evidence type="ECO:0000256" key="14">
    <source>
        <dbReference type="ARBA" id="ARBA00023069"/>
    </source>
</evidence>
<evidence type="ECO:0000259" key="22">
    <source>
        <dbReference type="Pfam" id="PF25390"/>
    </source>
</evidence>
<feature type="repeat" description="RCC1" evidence="21">
    <location>
        <begin position="266"/>
        <end position="318"/>
    </location>
</feature>
<feature type="repeat" description="RCC1" evidence="21">
    <location>
        <begin position="215"/>
        <end position="266"/>
    </location>
</feature>
<evidence type="ECO:0000256" key="12">
    <source>
        <dbReference type="ARBA" id="ARBA00022846"/>
    </source>
</evidence>
<keyword evidence="9" id="KW-0344">Guanine-nucleotide releasing factor</keyword>
<comment type="subcellular location">
    <subcellularLocation>
        <location evidence="1">Cytoplasm</location>
        <location evidence="1">Cytoskeleton</location>
        <location evidence="1">Cilium basal body</location>
    </subcellularLocation>
    <subcellularLocation>
        <location evidence="4">Cytoplasm</location>
        <location evidence="4">Cytoskeleton</location>
        <location evidence="4">Flagellum axoneme</location>
    </subcellularLocation>
    <subcellularLocation>
        <location evidence="2">Cytoplasm</location>
        <location evidence="2">Cytoskeleton</location>
        <location evidence="2">Microtubule organizing center</location>
        <location evidence="2">Centrosome</location>
    </subcellularLocation>
    <subcellularLocation>
        <location evidence="3">Golgi apparatus</location>
    </subcellularLocation>
</comment>
<keyword evidence="12" id="KW-0282">Flagellum</keyword>
<evidence type="ECO:0000256" key="2">
    <source>
        <dbReference type="ARBA" id="ARBA00004300"/>
    </source>
</evidence>
<protein>
    <recommendedName>
        <fullName evidence="20">X-linked retinitis pigmentosa GTPase regulator</fullName>
    </recommendedName>
</protein>
<evidence type="ECO:0000256" key="20">
    <source>
        <dbReference type="ARBA" id="ARBA00073293"/>
    </source>
</evidence>
<evidence type="ECO:0000256" key="13">
    <source>
        <dbReference type="ARBA" id="ARBA00023034"/>
    </source>
</evidence>
<dbReference type="SUPFAM" id="SSF50985">
    <property type="entry name" value="RCC1/BLIP-II"/>
    <property type="match status" value="1"/>
</dbReference>
<accession>A0A8B9GQ44</accession>
<dbReference type="Pfam" id="PF25390">
    <property type="entry name" value="WD40_RLD"/>
    <property type="match status" value="1"/>
</dbReference>
<dbReference type="InterPro" id="IPR000408">
    <property type="entry name" value="Reg_chr_condens"/>
</dbReference>
<reference evidence="23" key="1">
    <citation type="submission" date="2025-08" db="UniProtKB">
        <authorList>
            <consortium name="Ensembl"/>
        </authorList>
    </citation>
    <scope>IDENTIFICATION</scope>
</reference>
<dbReference type="InterPro" id="IPR058923">
    <property type="entry name" value="RCC1-like_dom"/>
</dbReference>
<evidence type="ECO:0000256" key="9">
    <source>
        <dbReference type="ARBA" id="ARBA00022658"/>
    </source>
</evidence>
<evidence type="ECO:0000256" key="11">
    <source>
        <dbReference type="ARBA" id="ARBA00022794"/>
    </source>
</evidence>
<keyword evidence="19" id="KW-0844">Vision</keyword>
<feature type="repeat" description="RCC1" evidence="21">
    <location>
        <begin position="165"/>
        <end position="214"/>
    </location>
</feature>
<name>A0A8B9GQ44_ASTMX</name>
<dbReference type="GO" id="GO:0005085">
    <property type="term" value="F:guanyl-nucleotide exchange factor activity"/>
    <property type="evidence" value="ECO:0007669"/>
    <property type="project" value="UniProtKB-KW"/>
</dbReference>
<feature type="repeat" description="RCC1" evidence="21">
    <location>
        <begin position="60"/>
        <end position="111"/>
    </location>
</feature>
<keyword evidence="10" id="KW-0677">Repeat</keyword>
<evidence type="ECO:0000256" key="8">
    <source>
        <dbReference type="ARBA" id="ARBA00022606"/>
    </source>
</evidence>
<dbReference type="PRINTS" id="PR00633">
    <property type="entry name" value="RCCNDNSATION"/>
</dbReference>
<keyword evidence="14" id="KW-0969">Cilium</keyword>
<evidence type="ECO:0000256" key="7">
    <source>
        <dbReference type="ARBA" id="ARBA00022553"/>
    </source>
</evidence>
<evidence type="ECO:0000256" key="10">
    <source>
        <dbReference type="ARBA" id="ARBA00022737"/>
    </source>
</evidence>
<evidence type="ECO:0000256" key="16">
    <source>
        <dbReference type="ARBA" id="ARBA00023273"/>
    </source>
</evidence>
<dbReference type="GO" id="GO:0007601">
    <property type="term" value="P:visual perception"/>
    <property type="evidence" value="ECO:0007669"/>
    <property type="project" value="UniProtKB-KW"/>
</dbReference>
<sequence>MHLRLLSPLITCEREKSGAVFTFGKSQIADSVPSKFWLKNDKPVLISCGHSHSAFVTEHGRLFVFGSNSSGQLGLESKGPITKPVCVKALKHERVRFTACGTNHTLVSTSRGEIFAAGRNSEGQLGLGHCEERTSFQQLHPFCDGAPLKQLSAGCNTSAALTEDGRLFMWGDNSVGQLGLGSENLVLFPKLLKVDRSVTGISCGLNHSALITDIGDVYTFGEAADGRLGLSADQLANHRQPQRVGSLEGVLQVSCGGTHTLALTENELYAFGHGEFGQLGLGTFVFQADSPAPVGHFRKGRVTHVTCGENHTALITDGGLLYTFGDGRYGKLGLGDENFTNQFTPTVCQRFLDYTVIAVACGASHMLVFARLRHQEREEVCLEDEDVTYSNLDRCYTSMLLGQPLKNLPDPTSTPVSLFPVLPVSLPASHRWSLSARCRKRQRVRNSPVPCTSFMFHDES</sequence>
<dbReference type="Ensembl" id="ENSAMXT00005000100.1">
    <property type="protein sequence ID" value="ENSAMXP00005000095.1"/>
    <property type="gene ID" value="ENSAMXG00005000045.1"/>
</dbReference>
<dbReference type="GO" id="GO:0005794">
    <property type="term" value="C:Golgi apparatus"/>
    <property type="evidence" value="ECO:0007669"/>
    <property type="project" value="UniProtKB-SubCell"/>
</dbReference>
<feature type="repeat" description="RCC1" evidence="21">
    <location>
        <begin position="319"/>
        <end position="372"/>
    </location>
</feature>
<keyword evidence="16" id="KW-0966">Cell projection</keyword>
<evidence type="ECO:0000256" key="4">
    <source>
        <dbReference type="ARBA" id="ARBA00004611"/>
    </source>
</evidence>
<organism evidence="23 24">
    <name type="scientific">Astyanax mexicanus</name>
    <name type="common">Blind cave fish</name>
    <name type="synonym">Astyanax fasciatus mexicanus</name>
    <dbReference type="NCBI Taxonomy" id="7994"/>
    <lineage>
        <taxon>Eukaryota</taxon>
        <taxon>Metazoa</taxon>
        <taxon>Chordata</taxon>
        <taxon>Craniata</taxon>
        <taxon>Vertebrata</taxon>
        <taxon>Euteleostomi</taxon>
        <taxon>Actinopterygii</taxon>
        <taxon>Neopterygii</taxon>
        <taxon>Teleostei</taxon>
        <taxon>Ostariophysi</taxon>
        <taxon>Characiformes</taxon>
        <taxon>Characoidei</taxon>
        <taxon>Acestrorhamphidae</taxon>
        <taxon>Acestrorhamphinae</taxon>
        <taxon>Astyanax</taxon>
    </lineage>
</organism>
<dbReference type="FunFam" id="2.130.10.30:FF:000013">
    <property type="entry name" value="Retinitis pigmentosa GTPase regulator isoform 1"/>
    <property type="match status" value="1"/>
</dbReference>
<dbReference type="PANTHER" id="PTHR22872:SF9">
    <property type="entry name" value="X-LINKED RETINITIS PIGMENTOSA GTPASE REGULATOR"/>
    <property type="match status" value="1"/>
</dbReference>
<dbReference type="Gene3D" id="2.130.10.30">
    <property type="entry name" value="Regulator of chromosome condensation 1/beta-lactamase-inhibitor protein II"/>
    <property type="match status" value="1"/>
</dbReference>
<dbReference type="PROSITE" id="PS00626">
    <property type="entry name" value="RCC1_2"/>
    <property type="match status" value="3"/>
</dbReference>
<keyword evidence="7" id="KW-0597">Phosphoprotein</keyword>
<evidence type="ECO:0000256" key="1">
    <source>
        <dbReference type="ARBA" id="ARBA00004120"/>
    </source>
</evidence>
<dbReference type="PROSITE" id="PS50012">
    <property type="entry name" value="RCC1_3"/>
    <property type="match status" value="6"/>
</dbReference>
<keyword evidence="15" id="KW-0206">Cytoskeleton</keyword>
<evidence type="ECO:0000256" key="17">
    <source>
        <dbReference type="ARBA" id="ARBA00023288"/>
    </source>
</evidence>
<evidence type="ECO:0000256" key="15">
    <source>
        <dbReference type="ARBA" id="ARBA00023212"/>
    </source>
</evidence>
<evidence type="ECO:0000256" key="6">
    <source>
        <dbReference type="ARBA" id="ARBA00022490"/>
    </source>
</evidence>
<evidence type="ECO:0000256" key="5">
    <source>
        <dbReference type="ARBA" id="ARBA00022481"/>
    </source>
</evidence>
<evidence type="ECO:0000256" key="3">
    <source>
        <dbReference type="ARBA" id="ARBA00004555"/>
    </source>
</evidence>
<dbReference type="GO" id="GO:0030030">
    <property type="term" value="P:cell projection organization"/>
    <property type="evidence" value="ECO:0007669"/>
    <property type="project" value="UniProtKB-KW"/>
</dbReference>
<keyword evidence="18" id="KW-0636">Prenylation</keyword>
<dbReference type="InterPro" id="IPR051625">
    <property type="entry name" value="Signaling_Regulatory_Domain"/>
</dbReference>
<keyword evidence="11" id="KW-0970">Cilium biogenesis/degradation</keyword>
<evidence type="ECO:0000313" key="24">
    <source>
        <dbReference type="Proteomes" id="UP000694621"/>
    </source>
</evidence>
<keyword evidence="17" id="KW-0449">Lipoprotein</keyword>
<keyword evidence="5" id="KW-0488">Methylation</keyword>
<dbReference type="GO" id="GO:0005813">
    <property type="term" value="C:centrosome"/>
    <property type="evidence" value="ECO:0007669"/>
    <property type="project" value="UniProtKB-SubCell"/>
</dbReference>
<evidence type="ECO:0000256" key="19">
    <source>
        <dbReference type="ARBA" id="ARBA00023305"/>
    </source>
</evidence>
<dbReference type="AlphaFoldDB" id="A0A8B9GQ44"/>
<dbReference type="Pfam" id="PF00415">
    <property type="entry name" value="RCC1"/>
    <property type="match status" value="1"/>
</dbReference>
<feature type="domain" description="RCC1-like" evidence="22">
    <location>
        <begin position="30"/>
        <end position="283"/>
    </location>
</feature>
<feature type="repeat" description="RCC1" evidence="21">
    <location>
        <begin position="112"/>
        <end position="164"/>
    </location>
</feature>
<dbReference type="InterPro" id="IPR009091">
    <property type="entry name" value="RCC1/BLIP-II"/>
</dbReference>
<dbReference type="Proteomes" id="UP000694621">
    <property type="component" value="Unplaced"/>
</dbReference>